<accession>A0ACA9MV06</accession>
<name>A0ACA9MV06_9GLOM</name>
<protein>
    <submittedName>
        <fullName evidence="1">13122_t:CDS:1</fullName>
    </submittedName>
</protein>
<evidence type="ECO:0000313" key="1">
    <source>
        <dbReference type="EMBL" id="CAG8615060.1"/>
    </source>
</evidence>
<proteinExistence type="predicted"/>
<comment type="caution">
    <text evidence="1">The sequence shown here is derived from an EMBL/GenBank/DDBJ whole genome shotgun (WGS) entry which is preliminary data.</text>
</comment>
<keyword evidence="2" id="KW-1185">Reference proteome</keyword>
<dbReference type="EMBL" id="CAJVPT010015901">
    <property type="protein sequence ID" value="CAG8615060.1"/>
    <property type="molecule type" value="Genomic_DNA"/>
</dbReference>
<reference evidence="1" key="1">
    <citation type="submission" date="2021-06" db="EMBL/GenBank/DDBJ databases">
        <authorList>
            <person name="Kallberg Y."/>
            <person name="Tangrot J."/>
            <person name="Rosling A."/>
        </authorList>
    </citation>
    <scope>NUCLEOTIDE SEQUENCE</scope>
    <source>
        <strain evidence="1">CL356</strain>
    </source>
</reference>
<gene>
    <name evidence="1" type="ORF">ACOLOM_LOCUS7143</name>
</gene>
<sequence>MSCPVPTGTGSDTTTTSDSSDSVPASFLAPTLVDTIEETVRSAPIRYLLAIVNTSVPPLVSSTPSARTLDYSQSTLWFPAASLQHGHPLSVTRMAGLEYLGRRGERGSLKHWPLVVLLPVLVAPFAIFGGFHKKNTDFAQCKQRFIDSEVLHARYNWTGPIEHLPPGVLRGFHITLQGCKDECGQWPDFYDFSVLPLFGLILQAPFFSHEFIDTVRTLYRWLGNPMSSISATIWNIHVTRKCAIVVDMMIPLNFKKPGQLVDMDGFWAMRDSIFLLSVINQYNINKNRLFHHEGATELLMRKALFLPALKNVRAGMADRIRRDGRQSVVPLFISLLWFAISIALSIFQAFGDLGANATAHNLAMGLLMAWLPVFATASIVDRNPSDADYVRDQLNDLFKAVERAQTGEVTRAIVALKESSISASTFQREWVRRVVKLAEKPQVEEVREKLDEELHASASPFASRDEVVPEAWTEPLVLWAREVPLAFGRHPSYPPTHHPTVPSQRTRVDDKLRVDFGEVCG</sequence>
<organism evidence="1 2">
    <name type="scientific">Acaulospora colombiana</name>
    <dbReference type="NCBI Taxonomy" id="27376"/>
    <lineage>
        <taxon>Eukaryota</taxon>
        <taxon>Fungi</taxon>
        <taxon>Fungi incertae sedis</taxon>
        <taxon>Mucoromycota</taxon>
        <taxon>Glomeromycotina</taxon>
        <taxon>Glomeromycetes</taxon>
        <taxon>Diversisporales</taxon>
        <taxon>Acaulosporaceae</taxon>
        <taxon>Acaulospora</taxon>
    </lineage>
</organism>
<evidence type="ECO:0000313" key="2">
    <source>
        <dbReference type="Proteomes" id="UP000789525"/>
    </source>
</evidence>
<dbReference type="Proteomes" id="UP000789525">
    <property type="component" value="Unassembled WGS sequence"/>
</dbReference>